<protein>
    <submittedName>
        <fullName evidence="2">Hydroxybutyrate-dimer hydrolase</fullName>
        <ecNumber evidence="2">3.1.1.22</ecNumber>
    </submittedName>
</protein>
<organism evidence="2 3">
    <name type="scientific">Chitinivorax tropicus</name>
    <dbReference type="NCBI Taxonomy" id="714531"/>
    <lineage>
        <taxon>Bacteria</taxon>
        <taxon>Pseudomonadati</taxon>
        <taxon>Pseudomonadota</taxon>
        <taxon>Betaproteobacteria</taxon>
        <taxon>Chitinivorax</taxon>
    </lineage>
</organism>
<comment type="caution">
    <text evidence="2">The sequence shown here is derived from an EMBL/GenBank/DDBJ whole genome shotgun (WGS) entry which is preliminary data.</text>
</comment>
<dbReference type="GO" id="GO:0005615">
    <property type="term" value="C:extracellular space"/>
    <property type="evidence" value="ECO:0007669"/>
    <property type="project" value="InterPro"/>
</dbReference>
<evidence type="ECO:0000313" key="2">
    <source>
        <dbReference type="EMBL" id="MBB5017028.1"/>
    </source>
</evidence>
<dbReference type="Pfam" id="PF10605">
    <property type="entry name" value="3HBOH"/>
    <property type="match status" value="1"/>
</dbReference>
<evidence type="ECO:0000256" key="1">
    <source>
        <dbReference type="ARBA" id="ARBA00022801"/>
    </source>
</evidence>
<name>A0A840MEB8_9PROT</name>
<evidence type="ECO:0000313" key="3">
    <source>
        <dbReference type="Proteomes" id="UP000575898"/>
    </source>
</evidence>
<reference evidence="2 3" key="1">
    <citation type="submission" date="2020-08" db="EMBL/GenBank/DDBJ databases">
        <title>Genomic Encyclopedia of Type Strains, Phase IV (KMG-IV): sequencing the most valuable type-strain genomes for metagenomic binning, comparative biology and taxonomic classification.</title>
        <authorList>
            <person name="Goeker M."/>
        </authorList>
    </citation>
    <scope>NUCLEOTIDE SEQUENCE [LARGE SCALE GENOMIC DNA]</scope>
    <source>
        <strain evidence="2 3">DSM 27165</strain>
    </source>
</reference>
<proteinExistence type="predicted"/>
<gene>
    <name evidence="2" type="ORF">HNQ59_000290</name>
</gene>
<dbReference type="EMBL" id="JACHHY010000002">
    <property type="protein sequence ID" value="MBB5017028.1"/>
    <property type="molecule type" value="Genomic_DNA"/>
</dbReference>
<keyword evidence="1 2" id="KW-0378">Hydrolase</keyword>
<dbReference type="Proteomes" id="UP000575898">
    <property type="component" value="Unassembled WGS sequence"/>
</dbReference>
<dbReference type="RefSeq" id="WP_184034204.1">
    <property type="nucleotide sequence ID" value="NZ_JACHHY010000002.1"/>
</dbReference>
<accession>A0A840MEB8</accession>
<dbReference type="GO" id="GO:0047989">
    <property type="term" value="F:hydroxybutyrate-dimer hydrolase activity"/>
    <property type="evidence" value="ECO:0007669"/>
    <property type="project" value="UniProtKB-EC"/>
</dbReference>
<dbReference type="EC" id="3.1.1.22" evidence="2"/>
<dbReference type="PROSITE" id="PS51257">
    <property type="entry name" value="PROKAR_LIPOPROTEIN"/>
    <property type="match status" value="1"/>
</dbReference>
<dbReference type="InterPro" id="IPR016582">
    <property type="entry name" value="OHBut_olig_hydro_put"/>
</dbReference>
<keyword evidence="3" id="KW-1185">Reference proteome</keyword>
<sequence>MVSVRLWWVGVLLGLAGCGGGGGSGAGDNAVLHGELQGTAATGDAIAQAALVLKDAKGQERHAVTDDQGQYRISVEGLTAPLMLEVVTGAGERLHSLALADEAGGPININQVTELIARRALGAEPGAVFQQAGHRSLVADTLRSAEQGVMRALREAGALPDQFETSFRQAVMQIGDELDRSLDTLGDLKEAEVSGGILNFKLLNIRPAFLQGEIKQARYDGQADDLLTAGLGKTGLAAPSAPLFADPAQPTAAELRRNAIWSNYRAVLDISTAGGYGRLWGPNIDTQGANTLGEGKIAGTEYLAFAGDRSGKENVVLMVQVPDSFKLDKPCIVTAASSGSRGIYGAIGSAGEWGLKHGCAVAYTDKGSGASVHDLVSDTVMLLDGTRQVAEPAGKLAHFRARLSDQVLQQYNAGFPNRVAVKHAHSQQNPEKDWGRNTLDSVRFAYYVLNQQFGSDAGKGRRYRDAVKPARTIVIASSISNGGGAALAAAEQDSAGLISGVAVSEPNVEVSGIEGVTIRQGDVVFEQVGKPLLDYISYANLYQPCAALSPALAGAPSNVVDPVRGAVRCARLASLGLLAGDTTLSQANAALAKLRAYGWNADSDIAQPFQYVFAATQGIAMAYANAYGRFSVADNLCQFGYAVTNNLGLVIPTTPLGLAPLYATLNGIPPSSGISMVYGSTGLTTIREDLATNAQGQRDYNLDGALCLRRLVTGIDPVTQQALTGNEQAQSSRIQSGLKQVLRSANLRGKPALIVTGRADALLAINHTSRAYVLANHLKEGGNSRLRYIEITHGQHFDAFLGLAGFGTRFTPVHYYFDQAMDHMYVHLSQGRGLPPSQVVRATPRANQADELTIANLPAISTSPVAADQIQVVNKQLVVPQ</sequence>
<dbReference type="GO" id="GO:0019605">
    <property type="term" value="P:butyrate metabolic process"/>
    <property type="evidence" value="ECO:0007669"/>
    <property type="project" value="InterPro"/>
</dbReference>
<dbReference type="AlphaFoldDB" id="A0A840MEB8"/>